<dbReference type="Pfam" id="PF04237">
    <property type="entry name" value="YjbR"/>
    <property type="match status" value="1"/>
</dbReference>
<accession>A0ABR5A3V1</accession>
<dbReference type="InterPro" id="IPR038056">
    <property type="entry name" value="YjbR-like_sf"/>
</dbReference>
<reference evidence="1 2" key="1">
    <citation type="submission" date="2014-12" db="EMBL/GenBank/DDBJ databases">
        <title>Draft genome sequence of Cohnella kolymensis strain B-2846.</title>
        <authorList>
            <person name="Karlyshev A.V."/>
            <person name="Kudryashova E.B."/>
        </authorList>
    </citation>
    <scope>NUCLEOTIDE SEQUENCE [LARGE SCALE GENOMIC DNA]</scope>
    <source>
        <strain evidence="1 2">VKM B-2846</strain>
    </source>
</reference>
<keyword evidence="2" id="KW-1185">Reference proteome</keyword>
<protein>
    <recommendedName>
        <fullName evidence="3">MmcQ/YjbR family DNA-binding protein</fullName>
    </recommendedName>
</protein>
<dbReference type="SUPFAM" id="SSF142906">
    <property type="entry name" value="YjbR-like"/>
    <property type="match status" value="1"/>
</dbReference>
<gene>
    <name evidence="1" type="ORF">SD71_12320</name>
</gene>
<dbReference type="RefSeq" id="WP_041063647.1">
    <property type="nucleotide sequence ID" value="NZ_JXAL01000017.1"/>
</dbReference>
<name>A0ABR5A3V1_9BACL</name>
<organism evidence="1 2">
    <name type="scientific">Cohnella kolymensis</name>
    <dbReference type="NCBI Taxonomy" id="1590652"/>
    <lineage>
        <taxon>Bacteria</taxon>
        <taxon>Bacillati</taxon>
        <taxon>Bacillota</taxon>
        <taxon>Bacilli</taxon>
        <taxon>Bacillales</taxon>
        <taxon>Paenibacillaceae</taxon>
        <taxon>Cohnella</taxon>
    </lineage>
</organism>
<evidence type="ECO:0000313" key="1">
    <source>
        <dbReference type="EMBL" id="KIL35675.1"/>
    </source>
</evidence>
<dbReference type="EMBL" id="JXAL01000017">
    <property type="protein sequence ID" value="KIL35675.1"/>
    <property type="molecule type" value="Genomic_DNA"/>
</dbReference>
<proteinExistence type="predicted"/>
<dbReference type="InterPro" id="IPR058532">
    <property type="entry name" value="YjbR/MT2646/Rv2570-like"/>
</dbReference>
<dbReference type="Gene3D" id="3.90.1150.30">
    <property type="match status" value="1"/>
</dbReference>
<dbReference type="Proteomes" id="UP000054526">
    <property type="component" value="Unassembled WGS sequence"/>
</dbReference>
<evidence type="ECO:0008006" key="3">
    <source>
        <dbReference type="Google" id="ProtNLM"/>
    </source>
</evidence>
<sequence>MITPEEVRNIALSFPEAVEVKHWDKPSFRVRNKIFAVIQPDRISLVIKTAPDDRAVYTMMDPDIYQMPAAFSNLNYMVVRMDRVEPAELHGLLIKAWRSVSPKRLITAFNPDSR</sequence>
<comment type="caution">
    <text evidence="1">The sequence shown here is derived from an EMBL/GenBank/DDBJ whole genome shotgun (WGS) entry which is preliminary data.</text>
</comment>
<evidence type="ECO:0000313" key="2">
    <source>
        <dbReference type="Proteomes" id="UP000054526"/>
    </source>
</evidence>